<feature type="compositionally biased region" description="Low complexity" evidence="1">
    <location>
        <begin position="400"/>
        <end position="453"/>
    </location>
</feature>
<dbReference type="AlphaFoldDB" id="A0A8H7FA33"/>
<evidence type="ECO:0000313" key="3">
    <source>
        <dbReference type="Proteomes" id="UP000629468"/>
    </source>
</evidence>
<feature type="compositionally biased region" description="Low complexity" evidence="1">
    <location>
        <begin position="460"/>
        <end position="470"/>
    </location>
</feature>
<feature type="region of interest" description="Disordered" evidence="1">
    <location>
        <begin position="496"/>
        <end position="543"/>
    </location>
</feature>
<name>A0A8H7FA33_AGABI</name>
<accession>A0A8H7FA33</accession>
<feature type="region of interest" description="Disordered" evidence="1">
    <location>
        <begin position="601"/>
        <end position="625"/>
    </location>
</feature>
<gene>
    <name evidence="2" type="ORF">Agabi119p4_66</name>
</gene>
<feature type="compositionally biased region" description="Low complexity" evidence="1">
    <location>
        <begin position="601"/>
        <end position="615"/>
    </location>
</feature>
<feature type="compositionally biased region" description="Low complexity" evidence="1">
    <location>
        <begin position="7"/>
        <end position="30"/>
    </location>
</feature>
<feature type="region of interest" description="Disordered" evidence="1">
    <location>
        <begin position="1"/>
        <end position="63"/>
    </location>
</feature>
<feature type="compositionally biased region" description="Low complexity" evidence="1">
    <location>
        <begin position="37"/>
        <end position="63"/>
    </location>
</feature>
<dbReference type="EMBL" id="JABXXO010000001">
    <property type="protein sequence ID" value="KAF7783901.1"/>
    <property type="molecule type" value="Genomic_DNA"/>
</dbReference>
<feature type="compositionally biased region" description="Basic and acidic residues" evidence="1">
    <location>
        <begin position="123"/>
        <end position="145"/>
    </location>
</feature>
<dbReference type="Proteomes" id="UP000629468">
    <property type="component" value="Unassembled WGS sequence"/>
</dbReference>
<organism evidence="2 3">
    <name type="scientific">Agaricus bisporus var. burnettii</name>
    <dbReference type="NCBI Taxonomy" id="192524"/>
    <lineage>
        <taxon>Eukaryota</taxon>
        <taxon>Fungi</taxon>
        <taxon>Dikarya</taxon>
        <taxon>Basidiomycota</taxon>
        <taxon>Agaricomycotina</taxon>
        <taxon>Agaricomycetes</taxon>
        <taxon>Agaricomycetidae</taxon>
        <taxon>Agaricales</taxon>
        <taxon>Agaricineae</taxon>
        <taxon>Agaricaceae</taxon>
        <taxon>Agaricus</taxon>
    </lineage>
</organism>
<feature type="compositionally biased region" description="Low complexity" evidence="1">
    <location>
        <begin position="240"/>
        <end position="294"/>
    </location>
</feature>
<sequence>MSRARSRTTTQATATGAITSSSASHSSSLSPDKLHLKSSTKSSLRPSSLSSSSRATAKSDASTAMPSLDINIRDFFADGDTSALKFMDEASIIREQARALQNCHDATLARTLQISQETAVTEAEARIKSTGKAKERTSNMDERGKTSSSLPSGKDVCILGQTSVLVPAFDNVTKEGNVRHEPAGQSLPQELLFSKPSPTMTVPPLPTERYSPDGVASRTLAEECRASSFQDALPHADVVHPPVPVSASPSTSSSTSSASSSLFSSASTTSTALSSPLSSPITSLPSSSSASAAARKGDASPSHIIPMTIPAEAFYSRSSHKRQSSSSTRSSATSSSLRSSPPQNSLTTSPAKDKPLPLQPSSTYTSASSAAAALVAANSPSPSITTVSSSTLHSEKNRISPTRASFPSSVSSSRSVSSSPSTSSASASSRVRGNSKIISSAESKSSAQKSAQSPEREYTYKSAGSSSSYTNTASSAAAASTPGVFGLRLDTAKAHARTSSSSSVKSPSTATFQDTSSRVQREPEESSRASLRPSFAAPQPSFQQANFTATSASVVAAERERARMSASTSSSSASAAAAAAAKRSAAASPPRALYQRDLSLSSIPSSSSTSVSAVSQRARIPEPNSQPKEVLIQTPYPRKTEELFSAPRAREIEKSMVVPISSLSESDDEDDCPYDDDDREENAVQLIDEKNTDKTGVEEVDMKSVSFVDIYTANRSCSKCGESIPCSPNNLLILTVPTLHVTCPKCSTLHCCGCSRPAKCPKNCSGSKSCVINNCCPQVRAIAIFEALSIFDREYLLEAGLNSGNKDRDEFVKALISKPLTSQSRKLESMLAKAMTVITEIFKTSDCQPFPLSSPSSITLCFEVVEFFEHSLLAEVIRAFLESTNVRDWITHSTTYAVMLDLLRYMLEGGSTSICGIMDVQLRRIERSCGLGEWILGRGEIDWVSEGGVGKEILRQEDRDNKQKKGETFRGQLRGGEEKHNALASFHTNTTVKMDERKHDVAFAIPLKDLIPGLEKYRKSLWELSARITLASTVEKLNMLCDRISQLVLSQVIGV</sequence>
<feature type="compositionally biased region" description="Low complexity" evidence="1">
    <location>
        <begin position="324"/>
        <end position="340"/>
    </location>
</feature>
<feature type="region of interest" description="Disordered" evidence="1">
    <location>
        <begin position="123"/>
        <end position="153"/>
    </location>
</feature>
<comment type="caution">
    <text evidence="2">The sequence shown here is derived from an EMBL/GenBank/DDBJ whole genome shotgun (WGS) entry which is preliminary data.</text>
</comment>
<feature type="compositionally biased region" description="Low complexity" evidence="1">
    <location>
        <begin position="377"/>
        <end position="391"/>
    </location>
</feature>
<feature type="compositionally biased region" description="Polar residues" evidence="1">
    <location>
        <begin position="341"/>
        <end position="350"/>
    </location>
</feature>
<reference evidence="2 3" key="1">
    <citation type="journal article" name="Sci. Rep.">
        <title>Telomere-to-telomere assembled and centromere annotated genomes of the two main subspecies of the button mushroom Agaricus bisporus reveal especially polymorphic chromosome ends.</title>
        <authorList>
            <person name="Sonnenberg A.S.M."/>
            <person name="Sedaghat-Telgerd N."/>
            <person name="Lavrijssen B."/>
            <person name="Ohm R.A."/>
            <person name="Hendrickx P.M."/>
            <person name="Scholtmeijer K."/>
            <person name="Baars J.J.P."/>
            <person name="van Peer A."/>
        </authorList>
    </citation>
    <scope>NUCLEOTIDE SEQUENCE [LARGE SCALE GENOMIC DNA]</scope>
    <source>
        <strain evidence="2 3">H119_p4</strain>
    </source>
</reference>
<feature type="region of interest" description="Disordered" evidence="1">
    <location>
        <begin position="377"/>
        <end position="470"/>
    </location>
</feature>
<protein>
    <submittedName>
        <fullName evidence="2">Uncharacterized protein</fullName>
    </submittedName>
</protein>
<evidence type="ECO:0000313" key="2">
    <source>
        <dbReference type="EMBL" id="KAF7783901.1"/>
    </source>
</evidence>
<feature type="region of interest" description="Disordered" evidence="1">
    <location>
        <begin position="178"/>
        <end position="221"/>
    </location>
</feature>
<feature type="region of interest" description="Disordered" evidence="1">
    <location>
        <begin position="240"/>
        <end position="364"/>
    </location>
</feature>
<proteinExistence type="predicted"/>
<feature type="compositionally biased region" description="Low complexity" evidence="1">
    <location>
        <begin position="497"/>
        <end position="511"/>
    </location>
</feature>
<evidence type="ECO:0000256" key="1">
    <source>
        <dbReference type="SAM" id="MobiDB-lite"/>
    </source>
</evidence>